<keyword evidence="2" id="KW-1185">Reference proteome</keyword>
<proteinExistence type="predicted"/>
<dbReference type="EMBL" id="JABEZW010000002">
    <property type="protein sequence ID" value="MBA0760552.1"/>
    <property type="molecule type" value="Genomic_DNA"/>
</dbReference>
<dbReference type="Proteomes" id="UP000593568">
    <property type="component" value="Unassembled WGS sequence"/>
</dbReference>
<evidence type="ECO:0000313" key="1">
    <source>
        <dbReference type="EMBL" id="MBA0760552.1"/>
    </source>
</evidence>
<accession>A0A7J9DIH6</accession>
<organism evidence="1 2">
    <name type="scientific">Gossypium trilobum</name>
    <dbReference type="NCBI Taxonomy" id="34281"/>
    <lineage>
        <taxon>Eukaryota</taxon>
        <taxon>Viridiplantae</taxon>
        <taxon>Streptophyta</taxon>
        <taxon>Embryophyta</taxon>
        <taxon>Tracheophyta</taxon>
        <taxon>Spermatophyta</taxon>
        <taxon>Magnoliopsida</taxon>
        <taxon>eudicotyledons</taxon>
        <taxon>Gunneridae</taxon>
        <taxon>Pentapetalae</taxon>
        <taxon>rosids</taxon>
        <taxon>malvids</taxon>
        <taxon>Malvales</taxon>
        <taxon>Malvaceae</taxon>
        <taxon>Malvoideae</taxon>
        <taxon>Gossypium</taxon>
    </lineage>
</organism>
<comment type="caution">
    <text evidence="1">The sequence shown here is derived from an EMBL/GenBank/DDBJ whole genome shotgun (WGS) entry which is preliminary data.</text>
</comment>
<dbReference type="AlphaFoldDB" id="A0A7J9DIH6"/>
<sequence>MKGNSELTLSTIKEAISNATMNLMESLIMAQDEHWRHA</sequence>
<protein>
    <submittedName>
        <fullName evidence="1">Uncharacterized protein</fullName>
    </submittedName>
</protein>
<reference evidence="1 2" key="1">
    <citation type="journal article" date="2019" name="Genome Biol. Evol.">
        <title>Insights into the evolution of the New World diploid cottons (Gossypium, subgenus Houzingenia) based on genome sequencing.</title>
        <authorList>
            <person name="Grover C.E."/>
            <person name="Arick M.A. 2nd"/>
            <person name="Thrash A."/>
            <person name="Conover J.L."/>
            <person name="Sanders W.S."/>
            <person name="Peterson D.G."/>
            <person name="Frelichowski J.E."/>
            <person name="Scheffler J.A."/>
            <person name="Scheffler B.E."/>
            <person name="Wendel J.F."/>
        </authorList>
    </citation>
    <scope>NUCLEOTIDE SEQUENCE [LARGE SCALE GENOMIC DNA]</scope>
    <source>
        <strain evidence="1">8</strain>
        <tissue evidence="1">Leaf</tissue>
    </source>
</reference>
<evidence type="ECO:0000313" key="2">
    <source>
        <dbReference type="Proteomes" id="UP000593568"/>
    </source>
</evidence>
<gene>
    <name evidence="1" type="ORF">Gotri_023286</name>
</gene>
<name>A0A7J9DIH6_9ROSI</name>